<dbReference type="EMBL" id="JAWDIE010000016">
    <property type="protein sequence ID" value="MEJ7138884.1"/>
    <property type="molecule type" value="Genomic_DNA"/>
</dbReference>
<reference evidence="1" key="1">
    <citation type="submission" date="2023-10" db="EMBL/GenBank/DDBJ databases">
        <title>Amphibacter perezi, gen. nov., sp. nov. a novel taxa of the family Comamonadaceae, class Betaproteobacteria isolated from the skin microbiota of Pelophylax perezi from different populations.</title>
        <authorList>
            <person name="Costa S."/>
            <person name="Proenca D.N."/>
            <person name="Lopes I."/>
            <person name="Morais P.V."/>
        </authorList>
    </citation>
    <scope>NUCLEOTIDE SEQUENCE</scope>
    <source>
        <strain evidence="1">SL12-8</strain>
    </source>
</reference>
<evidence type="ECO:0000313" key="1">
    <source>
        <dbReference type="EMBL" id="MEJ7138884.1"/>
    </source>
</evidence>
<gene>
    <name evidence="1" type="ORF">RV045_10670</name>
</gene>
<sequence length="479" mass="50467">MEVHDVNTPGLCAARLSPAELAAHFDEAHPPLTPSQAQIEAERCYYCHDAPCTTACPTGIDIPSFIARIGQGNLRGAAQAILEANPLGGMCARVCPTEVLCEQACVRNTQQTQPVEIGLLQRHATDALMTQPQPPLFTRAPATGRRVAVVGAGPAGLACAHGLARRGHDVTLLDARPKPGGLNEYGLATYKTPGDFAQREIDWLMSIGGITWRAGQTLGQDMSLADLLRDHDAVFLGLGLAGVNALALAGTDSLPGLPGFRDAVDFIADLRQAPDKTKLAVGRQVVVIGGGMTAVDAAVQAKLLGAREVTLVYRRGPQHLSASAHEQDWARQNGVTLRCWLAPQRLVVDNSGSGPDGPHLTGLDCVRTELVDGQLRHSDETIHLPADMVLRAIGQQADFPALQVSGDAGRIALKDGRIVTDDSGRTGLARVWAGGDCRHGGRDLTVEAVEHGKRAALDIDAHLRGTSLTNAAMAAQASA</sequence>
<keyword evidence="2" id="KW-1185">Reference proteome</keyword>
<organism evidence="1 2">
    <name type="scientific">Amphibiibacter pelophylacis</name>
    <dbReference type="NCBI Taxonomy" id="1799477"/>
    <lineage>
        <taxon>Bacteria</taxon>
        <taxon>Pseudomonadati</taxon>
        <taxon>Pseudomonadota</taxon>
        <taxon>Betaproteobacteria</taxon>
        <taxon>Burkholderiales</taxon>
        <taxon>Sphaerotilaceae</taxon>
        <taxon>Amphibiibacter</taxon>
    </lineage>
</organism>
<name>A0ACC6P3U1_9BURK</name>
<evidence type="ECO:0000313" key="2">
    <source>
        <dbReference type="Proteomes" id="UP001364695"/>
    </source>
</evidence>
<comment type="caution">
    <text evidence="1">The sequence shown here is derived from an EMBL/GenBank/DDBJ whole genome shotgun (WGS) entry which is preliminary data.</text>
</comment>
<accession>A0ACC6P3U1</accession>
<proteinExistence type="predicted"/>
<dbReference type="Proteomes" id="UP001364695">
    <property type="component" value="Unassembled WGS sequence"/>
</dbReference>
<protein>
    <submittedName>
        <fullName evidence="1">NAD(P)-dependent oxidoreductase</fullName>
    </submittedName>
</protein>